<dbReference type="Proteomes" id="UP001498476">
    <property type="component" value="Unassembled WGS sequence"/>
</dbReference>
<sequence length="631" mass="69969">MSHQVSYTGIPTPSSSNARSRRTQASSEEDSPFRPFGISNVKFRVGAPPLRPLPLDTSYDLSQIEGFHTIYSDLIHEASKILSSHGILDPEVDMVTRKVPEAPTTGEPTLFVVAKWEEESAKVWERAVKEIKRHLDEKMFALGRPDVDICVEIVAPELTMDKYISIVPNNPSLVEAWPAIKDQVYRRLESFSSTKSTVTAISLVQLGYSQNTSYNPATVYVSLDYNSDETGWPPVVAAIENDLALFGWSSLKLHVEHNVVQNYSFELVPPSDDNHTPDVVSSLTIEHEYTQIVNMGADISAARYVVRDDQERRNPSLGTLGCYVEIKTSSKPTWTQYALTNHHVVRPCFDGFSLIKGKNGSVPDVPVKGTTLFKTGLHGMPPSKQDSAVDLESPSRLKHNFTINRLNLRLGQRNPTPSAERLAGFQEQKDRKTAFFDRGDNVLGRLWVSSGFGRRTPANSRLDWALIAVNATRQGQNILPSEADWKKYDVTIDGPWEYTFGALLQPQAGVSLKTMSAGTKVFKVGARTQASVGTYSNYKPNCWIADDKYMKRGVSSEVLVMGLGKEEFANRGDSGAVVFDEQGRVIGLLFSGQKPQQTNSGYALVTPIEDVFQDIKNFSNQAITDIRIAQG</sequence>
<evidence type="ECO:0000313" key="2">
    <source>
        <dbReference type="EMBL" id="KAK7403238.1"/>
    </source>
</evidence>
<feature type="region of interest" description="Disordered" evidence="1">
    <location>
        <begin position="1"/>
        <end position="33"/>
    </location>
</feature>
<name>A0ABR1GNB4_9HYPO</name>
<feature type="compositionally biased region" description="Polar residues" evidence="1">
    <location>
        <begin position="1"/>
        <end position="26"/>
    </location>
</feature>
<dbReference type="SUPFAM" id="SSF50494">
    <property type="entry name" value="Trypsin-like serine proteases"/>
    <property type="match status" value="1"/>
</dbReference>
<keyword evidence="3" id="KW-1185">Reference proteome</keyword>
<dbReference type="InterPro" id="IPR043504">
    <property type="entry name" value="Peptidase_S1_PA_chymotrypsin"/>
</dbReference>
<proteinExistence type="predicted"/>
<dbReference type="EMBL" id="JAZAVJ010000257">
    <property type="protein sequence ID" value="KAK7403238.1"/>
    <property type="molecule type" value="Genomic_DNA"/>
</dbReference>
<reference evidence="2 3" key="1">
    <citation type="journal article" date="2025" name="Microbiol. Resour. Announc.">
        <title>Draft genome sequences for Neonectria magnoliae and Neonectria punicea, canker pathogens of Liriodendron tulipifera and Acer saccharum in West Virginia.</title>
        <authorList>
            <person name="Petronek H.M."/>
            <person name="Kasson M.T."/>
            <person name="Metheny A.M."/>
            <person name="Stauder C.M."/>
            <person name="Lovett B."/>
            <person name="Lynch S.C."/>
            <person name="Garnas J.R."/>
            <person name="Kasson L.R."/>
            <person name="Stajich J.E."/>
        </authorList>
    </citation>
    <scope>NUCLEOTIDE SEQUENCE [LARGE SCALE GENOMIC DNA]</scope>
    <source>
        <strain evidence="2 3">NRRL 64653</strain>
    </source>
</reference>
<dbReference type="InterPro" id="IPR009003">
    <property type="entry name" value="Peptidase_S1_PA"/>
</dbReference>
<protein>
    <submittedName>
        <fullName evidence="2">Uncharacterized protein</fullName>
    </submittedName>
</protein>
<evidence type="ECO:0000256" key="1">
    <source>
        <dbReference type="SAM" id="MobiDB-lite"/>
    </source>
</evidence>
<dbReference type="Pfam" id="PF08192">
    <property type="entry name" value="Peptidase_S64"/>
    <property type="match status" value="1"/>
</dbReference>
<evidence type="ECO:0000313" key="3">
    <source>
        <dbReference type="Proteomes" id="UP001498476"/>
    </source>
</evidence>
<dbReference type="InterPro" id="IPR012985">
    <property type="entry name" value="Peptidase_S64_Ssy5"/>
</dbReference>
<organism evidence="2 3">
    <name type="scientific">Neonectria punicea</name>
    <dbReference type="NCBI Taxonomy" id="979145"/>
    <lineage>
        <taxon>Eukaryota</taxon>
        <taxon>Fungi</taxon>
        <taxon>Dikarya</taxon>
        <taxon>Ascomycota</taxon>
        <taxon>Pezizomycotina</taxon>
        <taxon>Sordariomycetes</taxon>
        <taxon>Hypocreomycetidae</taxon>
        <taxon>Hypocreales</taxon>
        <taxon>Nectriaceae</taxon>
        <taxon>Neonectria</taxon>
    </lineage>
</organism>
<comment type="caution">
    <text evidence="2">The sequence shown here is derived from an EMBL/GenBank/DDBJ whole genome shotgun (WGS) entry which is preliminary data.</text>
</comment>
<gene>
    <name evidence="2" type="ORF">QQX98_011010</name>
</gene>
<dbReference type="Gene3D" id="2.40.10.10">
    <property type="entry name" value="Trypsin-like serine proteases"/>
    <property type="match status" value="1"/>
</dbReference>
<accession>A0ABR1GNB4</accession>